<gene>
    <name evidence="2" type="ORF">T190115A13A_50003</name>
</gene>
<keyword evidence="3" id="KW-1185">Reference proteome</keyword>
<feature type="compositionally biased region" description="Gly residues" evidence="1">
    <location>
        <begin position="25"/>
        <end position="36"/>
    </location>
</feature>
<evidence type="ECO:0000313" key="2">
    <source>
        <dbReference type="EMBL" id="CAL2107761.1"/>
    </source>
</evidence>
<organism evidence="2 3">
    <name type="scientific">Tenacibaculum vairaonense</name>
    <dbReference type="NCBI Taxonomy" id="3137860"/>
    <lineage>
        <taxon>Bacteria</taxon>
        <taxon>Pseudomonadati</taxon>
        <taxon>Bacteroidota</taxon>
        <taxon>Flavobacteriia</taxon>
        <taxon>Flavobacteriales</taxon>
        <taxon>Flavobacteriaceae</taxon>
        <taxon>Tenacibaculum</taxon>
    </lineage>
</organism>
<name>A0ABM9PPR8_9FLAO</name>
<proteinExistence type="predicted"/>
<feature type="region of interest" description="Disordered" evidence="1">
    <location>
        <begin position="1"/>
        <end position="43"/>
    </location>
</feature>
<dbReference type="EMBL" id="CAXJRC010000042">
    <property type="protein sequence ID" value="CAL2107761.1"/>
    <property type="molecule type" value="Genomic_DNA"/>
</dbReference>
<reference evidence="2 3" key="1">
    <citation type="submission" date="2024-05" db="EMBL/GenBank/DDBJ databases">
        <authorList>
            <person name="Duchaud E."/>
        </authorList>
    </citation>
    <scope>NUCLEOTIDE SEQUENCE [LARGE SCALE GENOMIC DNA]</scope>
    <source>
        <strain evidence="2">Ena-SAMPLE-TAB-13-05-2024-13:56:06:370-140305</strain>
    </source>
</reference>
<sequence length="43" mass="4376">MKSNYTLEKQVVFRSPIDEDKIGDNTGGGGSSGTGDGDGDGGR</sequence>
<comment type="caution">
    <text evidence="2">The sequence shown here is derived from an EMBL/GenBank/DDBJ whole genome shotgun (WGS) entry which is preliminary data.</text>
</comment>
<protein>
    <submittedName>
        <fullName evidence="2">Uncharacterized protein</fullName>
    </submittedName>
</protein>
<dbReference type="Proteomes" id="UP001497602">
    <property type="component" value="Unassembled WGS sequence"/>
</dbReference>
<evidence type="ECO:0000256" key="1">
    <source>
        <dbReference type="SAM" id="MobiDB-lite"/>
    </source>
</evidence>
<dbReference type="RefSeq" id="WP_348739351.1">
    <property type="nucleotide sequence ID" value="NZ_CAXJRC010000042.1"/>
</dbReference>
<accession>A0ABM9PPR8</accession>
<evidence type="ECO:0000313" key="3">
    <source>
        <dbReference type="Proteomes" id="UP001497602"/>
    </source>
</evidence>